<evidence type="ECO:0000256" key="1">
    <source>
        <dbReference type="ARBA" id="ARBA00005380"/>
    </source>
</evidence>
<dbReference type="NCBIfam" id="TIGR03168">
    <property type="entry name" value="1-PFK"/>
    <property type="match status" value="1"/>
</dbReference>
<dbReference type="InterPro" id="IPR002173">
    <property type="entry name" value="Carboh/pur_kinase_PfkB_CS"/>
</dbReference>
<evidence type="ECO:0000256" key="4">
    <source>
        <dbReference type="ARBA" id="ARBA00022777"/>
    </source>
</evidence>
<dbReference type="GO" id="GO:0016052">
    <property type="term" value="P:carbohydrate catabolic process"/>
    <property type="evidence" value="ECO:0007669"/>
    <property type="project" value="UniProtKB-ARBA"/>
</dbReference>
<dbReference type="InterPro" id="IPR011611">
    <property type="entry name" value="PfkB_dom"/>
</dbReference>
<dbReference type="GO" id="GO:0005524">
    <property type="term" value="F:ATP binding"/>
    <property type="evidence" value="ECO:0007669"/>
    <property type="project" value="UniProtKB-UniRule"/>
</dbReference>
<evidence type="ECO:0000256" key="6">
    <source>
        <dbReference type="ARBA" id="ARBA00047745"/>
    </source>
</evidence>
<reference evidence="10" key="1">
    <citation type="submission" date="2021-02" db="EMBL/GenBank/DDBJ databases">
        <title>Infant gut strain persistence is associated with maternal origin, phylogeny, and functional potential including surface adhesion and iron acquisition.</title>
        <authorList>
            <person name="Lou Y.C."/>
        </authorList>
    </citation>
    <scope>NUCLEOTIDE SEQUENCE</scope>
    <source>
        <strain evidence="10">L3_106_000M1_dasL3_106_000M1_concoct_15</strain>
    </source>
</reference>
<gene>
    <name evidence="10" type="primary">pfkB</name>
    <name evidence="10" type="ORF">KHX13_04385</name>
</gene>
<evidence type="ECO:0000313" key="11">
    <source>
        <dbReference type="Proteomes" id="UP000754226"/>
    </source>
</evidence>
<protein>
    <recommendedName>
        <fullName evidence="7">Tagatose-6-phosphate kinase</fullName>
        <ecNumber evidence="7">2.7.1.144</ecNumber>
    </recommendedName>
</protein>
<dbReference type="PROSITE" id="PS00584">
    <property type="entry name" value="PFKB_KINASES_2"/>
    <property type="match status" value="1"/>
</dbReference>
<keyword evidence="7" id="KW-0423">Lactose metabolism</keyword>
<dbReference type="FunFam" id="3.40.1190.20:FF:000001">
    <property type="entry name" value="Phosphofructokinase"/>
    <property type="match status" value="1"/>
</dbReference>
<dbReference type="PANTHER" id="PTHR46566">
    <property type="entry name" value="1-PHOSPHOFRUCTOKINASE-RELATED"/>
    <property type="match status" value="1"/>
</dbReference>
<evidence type="ECO:0000256" key="2">
    <source>
        <dbReference type="ARBA" id="ARBA00022679"/>
    </source>
</evidence>
<dbReference type="NCBIfam" id="TIGR03828">
    <property type="entry name" value="pfkB"/>
    <property type="match status" value="1"/>
</dbReference>
<comment type="similarity">
    <text evidence="7">Belongs to the carbohydrate kinase PfkB family. LacC subfamily.</text>
</comment>
<evidence type="ECO:0000313" key="10">
    <source>
        <dbReference type="EMBL" id="MBS5519558.1"/>
    </source>
</evidence>
<dbReference type="GO" id="GO:0008662">
    <property type="term" value="F:1-phosphofructokinase activity"/>
    <property type="evidence" value="ECO:0007669"/>
    <property type="project" value="UniProtKB-UniRule"/>
</dbReference>
<keyword evidence="5 7" id="KW-0067">ATP-binding</keyword>
<dbReference type="GO" id="GO:0005988">
    <property type="term" value="P:lactose metabolic process"/>
    <property type="evidence" value="ECO:0007669"/>
    <property type="project" value="UniProtKB-KW"/>
</dbReference>
<dbReference type="GO" id="GO:0009024">
    <property type="term" value="F:tagatose-6-phosphate kinase activity"/>
    <property type="evidence" value="ECO:0007669"/>
    <property type="project" value="UniProtKB-EC"/>
</dbReference>
<comment type="pathway">
    <text evidence="7">Carbohydrate metabolism; D-tagatose 6-phosphate degradation; D-glyceraldehyde 3-phosphate and glycerone phosphate from D-tagatose 6-phosphate: step 1/2.</text>
</comment>
<dbReference type="PANTHER" id="PTHR46566:SF1">
    <property type="entry name" value="1-PHOSPHOFRUCTOKINASE"/>
    <property type="match status" value="1"/>
</dbReference>
<dbReference type="EMBL" id="JAGZCZ010000005">
    <property type="protein sequence ID" value="MBS5519558.1"/>
    <property type="molecule type" value="Genomic_DNA"/>
</dbReference>
<dbReference type="InterPro" id="IPR029056">
    <property type="entry name" value="Ribokinase-like"/>
</dbReference>
<dbReference type="InterPro" id="IPR022463">
    <property type="entry name" value="1-PFruKinase"/>
</dbReference>
<sequence length="301" mass="32022">MIYTVTLNPSLDYVVDVDDLTVGTINRSTKEAIYPGGKGINVSIVLSRLGVETTVLGFKAGFTGDDLERLVQKEGIKVQLLPAEKGLTRINVKVRGKEETAINGAGPEVEDKELANLTALLEDLRKDDILVLSGSAPKKAADTLYADLAAMMEARGTRCVVDATGMLLKKALPNHPFLVKPNREELEEIVGKKLACLNAIEAAARQMQQQGARNVLVSLGGDGALLIDENGHTHYHGAPKGKVLNTVGAGDSMVAGFLAGCETTGDYAKALHWGICAGSATAFSMHLASRKVLKEMIEKGE</sequence>
<keyword evidence="2 7" id="KW-0808">Transferase</keyword>
<dbReference type="SUPFAM" id="SSF53613">
    <property type="entry name" value="Ribokinase-like"/>
    <property type="match status" value="1"/>
</dbReference>
<accession>A0A943EDS9</accession>
<dbReference type="EC" id="2.7.1.144" evidence="7"/>
<dbReference type="GO" id="GO:0005829">
    <property type="term" value="C:cytosol"/>
    <property type="evidence" value="ECO:0007669"/>
    <property type="project" value="TreeGrafter"/>
</dbReference>
<keyword evidence="4 8" id="KW-0418">Kinase</keyword>
<evidence type="ECO:0000256" key="5">
    <source>
        <dbReference type="ARBA" id="ARBA00022840"/>
    </source>
</evidence>
<dbReference type="CDD" id="cd01164">
    <property type="entry name" value="FruK_PfkB_like"/>
    <property type="match status" value="1"/>
</dbReference>
<keyword evidence="3 7" id="KW-0547">Nucleotide-binding</keyword>
<proteinExistence type="inferred from homology"/>
<comment type="function">
    <text evidence="8">Catalyzes the ATP-dependent phosphorylation of fructose-l-phosphate to fructose-l,6-bisphosphate.</text>
</comment>
<feature type="domain" description="Carbohydrate kinase PfkB" evidence="9">
    <location>
        <begin position="7"/>
        <end position="282"/>
    </location>
</feature>
<evidence type="ECO:0000256" key="8">
    <source>
        <dbReference type="RuleBase" id="RU369061"/>
    </source>
</evidence>
<comment type="caution">
    <text evidence="10">The sequence shown here is derived from an EMBL/GenBank/DDBJ whole genome shotgun (WGS) entry which is preliminary data.</text>
</comment>
<dbReference type="Gene3D" id="3.40.1190.20">
    <property type="match status" value="1"/>
</dbReference>
<comment type="similarity">
    <text evidence="1">Belongs to the carbohydrate kinase pfkB family.</text>
</comment>
<evidence type="ECO:0000256" key="3">
    <source>
        <dbReference type="ARBA" id="ARBA00022741"/>
    </source>
</evidence>
<name>A0A943EDS9_9FIRM</name>
<dbReference type="PIRSF" id="PIRSF000535">
    <property type="entry name" value="1PFK/6PFK/LacC"/>
    <property type="match status" value="1"/>
</dbReference>
<dbReference type="InterPro" id="IPR017583">
    <property type="entry name" value="Tagatose/fructose_Pkinase"/>
</dbReference>
<dbReference type="Pfam" id="PF00294">
    <property type="entry name" value="PfkB"/>
    <property type="match status" value="1"/>
</dbReference>
<evidence type="ECO:0000256" key="7">
    <source>
        <dbReference type="PIRNR" id="PIRNR000535"/>
    </source>
</evidence>
<comment type="catalytic activity">
    <reaction evidence="6 8">
        <text>beta-D-fructose 1-phosphate + ATP = beta-D-fructose 1,6-bisphosphate + ADP + H(+)</text>
        <dbReference type="Rhea" id="RHEA:14213"/>
        <dbReference type="ChEBI" id="CHEBI:15378"/>
        <dbReference type="ChEBI" id="CHEBI:30616"/>
        <dbReference type="ChEBI" id="CHEBI:32966"/>
        <dbReference type="ChEBI" id="CHEBI:138881"/>
        <dbReference type="ChEBI" id="CHEBI:456216"/>
        <dbReference type="EC" id="2.7.1.56"/>
    </reaction>
</comment>
<dbReference type="AlphaFoldDB" id="A0A943EDS9"/>
<comment type="catalytic activity">
    <reaction evidence="7">
        <text>D-tagatofuranose 6-phosphate + ATP = D-tagatofuranose 1,6-bisphosphate + ADP + H(+)</text>
        <dbReference type="Rhea" id="RHEA:12420"/>
        <dbReference type="ChEBI" id="CHEBI:15378"/>
        <dbReference type="ChEBI" id="CHEBI:30616"/>
        <dbReference type="ChEBI" id="CHEBI:58694"/>
        <dbReference type="ChEBI" id="CHEBI:58695"/>
        <dbReference type="ChEBI" id="CHEBI:456216"/>
        <dbReference type="EC" id="2.7.1.144"/>
    </reaction>
</comment>
<dbReference type="Proteomes" id="UP000754226">
    <property type="component" value="Unassembled WGS sequence"/>
</dbReference>
<organism evidence="10 11">
    <name type="scientific">Acidaminococcus intestini</name>
    <dbReference type="NCBI Taxonomy" id="187327"/>
    <lineage>
        <taxon>Bacteria</taxon>
        <taxon>Bacillati</taxon>
        <taxon>Bacillota</taxon>
        <taxon>Negativicutes</taxon>
        <taxon>Acidaminococcales</taxon>
        <taxon>Acidaminococcaceae</taxon>
        <taxon>Acidaminococcus</taxon>
    </lineage>
</organism>
<dbReference type="GO" id="GO:0044281">
    <property type="term" value="P:small molecule metabolic process"/>
    <property type="evidence" value="ECO:0007669"/>
    <property type="project" value="UniProtKB-ARBA"/>
</dbReference>
<evidence type="ECO:0000259" key="9">
    <source>
        <dbReference type="Pfam" id="PF00294"/>
    </source>
</evidence>